<evidence type="ECO:0000313" key="3">
    <source>
        <dbReference type="Proteomes" id="UP000247772"/>
    </source>
</evidence>
<gene>
    <name evidence="2" type="ORF">C7410_13847</name>
    <name evidence="1" type="ORF">FHX59_007291</name>
</gene>
<dbReference type="EMBL" id="JACHVZ010000032">
    <property type="protein sequence ID" value="MBB2932803.1"/>
    <property type="molecule type" value="Genomic_DNA"/>
</dbReference>
<sequence>MQTNTTSHTESSPISDQAAGIVVDAVNSARAAAENAALAVQDHAFENAMGAMDEVRKFLGDPSRILGRMDTKHGEVAEQVEVGVRRARDYLAQVTPGATFEGVGRTAPMDYRIDGIDVQSKFINGANNGLSHVLEHLDKYKDFGKDGFYHIPKDQHAQILEVLKGNTGELSDKTVRAIQEKVSQIELLSGKPFEEAVQPSVSTYAEVQLGKVDETVGHHEQDLKQQNESIKDHIRVEHEASFGDGFKAAGSAAAVGAALTLTTKLWQKYRDGKNVFAGDFTAEDWKEVGLSTAKGAAGGAFAGAAIYALTNCADMAAPFASAFVTATKGMASLAADYHAGKISLDAFIDNGMFVCSEAAIVGLATAAGQTLIPVPVLGAILGSVAGKFIAVTLGRKAREFADRLAERMSRIVSALDEEVRKVLKLLNDEFDRLGDLTIAAFDLSVNRRLLDTSLALARAHGVDESVLLKSVAEVDAFMTGPSTSKVTVR</sequence>
<evidence type="ECO:0000313" key="4">
    <source>
        <dbReference type="Proteomes" id="UP000533533"/>
    </source>
</evidence>
<name>A0A2U0ZPD9_9BURK</name>
<proteinExistence type="predicted"/>
<protein>
    <submittedName>
        <fullName evidence="1">Membrane protein YqaA with SNARE-associated domain</fullName>
    </submittedName>
</protein>
<accession>A0A2U0ZPD9</accession>
<keyword evidence="4" id="KW-1185">Reference proteome</keyword>
<evidence type="ECO:0000313" key="1">
    <source>
        <dbReference type="EMBL" id="MBB2932803.1"/>
    </source>
</evidence>
<dbReference type="RefSeq" id="WP_110388641.1">
    <property type="nucleotide sequence ID" value="NZ_JACHVZ010000032.1"/>
</dbReference>
<dbReference type="AlphaFoldDB" id="A0A2U0ZPD9"/>
<dbReference type="Proteomes" id="UP000533533">
    <property type="component" value="Unassembled WGS sequence"/>
</dbReference>
<reference evidence="2 3" key="1">
    <citation type="submission" date="2018-06" db="EMBL/GenBank/DDBJ databases">
        <title>Genomic Encyclopedia of Type Strains, Phase IV (KMG-V): Genome sequencing to study the core and pangenomes of soil and plant-associated prokaryotes.</title>
        <authorList>
            <person name="Whitman W."/>
        </authorList>
    </citation>
    <scope>NUCLEOTIDE SEQUENCE [LARGE SCALE GENOMIC DNA]</scope>
    <source>
        <strain evidence="2 3">SRCL-318</strain>
        <strain evidence="1 4">SRMrh-85</strain>
    </source>
</reference>
<dbReference type="OrthoDB" id="9125539at2"/>
<dbReference type="Proteomes" id="UP000247772">
    <property type="component" value="Unassembled WGS sequence"/>
</dbReference>
<comment type="caution">
    <text evidence="2">The sequence shown here is derived from an EMBL/GenBank/DDBJ whole genome shotgun (WGS) entry which is preliminary data.</text>
</comment>
<organism evidence="2 3">
    <name type="scientific">Paraburkholderia silvatlantica</name>
    <dbReference type="NCBI Taxonomy" id="321895"/>
    <lineage>
        <taxon>Bacteria</taxon>
        <taxon>Pseudomonadati</taxon>
        <taxon>Pseudomonadota</taxon>
        <taxon>Betaproteobacteria</taxon>
        <taxon>Burkholderiales</taxon>
        <taxon>Burkholderiaceae</taxon>
        <taxon>Paraburkholderia</taxon>
    </lineage>
</organism>
<dbReference type="EMBL" id="QJSQ01000038">
    <property type="protein sequence ID" value="PYE14509.1"/>
    <property type="molecule type" value="Genomic_DNA"/>
</dbReference>
<evidence type="ECO:0000313" key="2">
    <source>
        <dbReference type="EMBL" id="PYE14509.1"/>
    </source>
</evidence>